<dbReference type="InterPro" id="IPR037066">
    <property type="entry name" value="Plug_dom_sf"/>
</dbReference>
<evidence type="ECO:0000256" key="6">
    <source>
        <dbReference type="ARBA" id="ARBA00023136"/>
    </source>
</evidence>
<keyword evidence="14" id="KW-1185">Reference proteome</keyword>
<dbReference type="InterPro" id="IPR008969">
    <property type="entry name" value="CarboxyPept-like_regulatory"/>
</dbReference>
<evidence type="ECO:0000313" key="14">
    <source>
        <dbReference type="Proteomes" id="UP000199452"/>
    </source>
</evidence>
<evidence type="ECO:0000256" key="5">
    <source>
        <dbReference type="ARBA" id="ARBA00023077"/>
    </source>
</evidence>
<evidence type="ECO:0000256" key="8">
    <source>
        <dbReference type="PROSITE-ProRule" id="PRU01360"/>
    </source>
</evidence>
<evidence type="ECO:0000256" key="10">
    <source>
        <dbReference type="SAM" id="SignalP"/>
    </source>
</evidence>
<dbReference type="Proteomes" id="UP000199452">
    <property type="component" value="Unassembled WGS sequence"/>
</dbReference>
<dbReference type="InterPro" id="IPR000531">
    <property type="entry name" value="Beta-barrel_TonB"/>
</dbReference>
<comment type="similarity">
    <text evidence="8 9">Belongs to the TonB-dependent receptor family.</text>
</comment>
<keyword evidence="6 8" id="KW-0472">Membrane</keyword>
<dbReference type="SUPFAM" id="SSF56935">
    <property type="entry name" value="Porins"/>
    <property type="match status" value="1"/>
</dbReference>
<dbReference type="Gene3D" id="2.170.130.10">
    <property type="entry name" value="TonB-dependent receptor, plug domain"/>
    <property type="match status" value="1"/>
</dbReference>
<keyword evidence="2 8" id="KW-0813">Transport</keyword>
<evidence type="ECO:0000256" key="4">
    <source>
        <dbReference type="ARBA" id="ARBA00022692"/>
    </source>
</evidence>
<dbReference type="InterPro" id="IPR036942">
    <property type="entry name" value="Beta-barrel_TonB_sf"/>
</dbReference>
<dbReference type="AlphaFoldDB" id="A0A1G6N4M8"/>
<name>A0A1G6N4M8_9BACT</name>
<dbReference type="NCBIfam" id="TIGR04056">
    <property type="entry name" value="OMP_RagA_SusC"/>
    <property type="match status" value="1"/>
</dbReference>
<dbReference type="EMBL" id="FMYP01000040">
    <property type="protein sequence ID" value="SDC62095.1"/>
    <property type="molecule type" value="Genomic_DNA"/>
</dbReference>
<organism evidence="13 14">
    <name type="scientific">Williamwhitmania taraxaci</name>
    <dbReference type="NCBI Taxonomy" id="1640674"/>
    <lineage>
        <taxon>Bacteria</taxon>
        <taxon>Pseudomonadati</taxon>
        <taxon>Bacteroidota</taxon>
        <taxon>Bacteroidia</taxon>
        <taxon>Bacteroidales</taxon>
        <taxon>Williamwhitmaniaceae</taxon>
        <taxon>Williamwhitmania</taxon>
    </lineage>
</organism>
<dbReference type="Pfam" id="PF00593">
    <property type="entry name" value="TonB_dep_Rec_b-barrel"/>
    <property type="match status" value="1"/>
</dbReference>
<dbReference type="Pfam" id="PF07715">
    <property type="entry name" value="Plug"/>
    <property type="match status" value="1"/>
</dbReference>
<keyword evidence="5 9" id="KW-0798">TonB box</keyword>
<keyword evidence="7 8" id="KW-0998">Cell outer membrane</keyword>
<protein>
    <submittedName>
        <fullName evidence="13">TonB-linked outer membrane protein, SusC/RagA family</fullName>
    </submittedName>
</protein>
<evidence type="ECO:0000256" key="7">
    <source>
        <dbReference type="ARBA" id="ARBA00023237"/>
    </source>
</evidence>
<keyword evidence="4 8" id="KW-0812">Transmembrane</keyword>
<dbReference type="SUPFAM" id="SSF49464">
    <property type="entry name" value="Carboxypeptidase regulatory domain-like"/>
    <property type="match status" value="1"/>
</dbReference>
<feature type="chain" id="PRO_5011608623" evidence="10">
    <location>
        <begin position="20"/>
        <end position="1013"/>
    </location>
</feature>
<evidence type="ECO:0000256" key="3">
    <source>
        <dbReference type="ARBA" id="ARBA00022452"/>
    </source>
</evidence>
<reference evidence="13 14" key="1">
    <citation type="submission" date="2016-09" db="EMBL/GenBank/DDBJ databases">
        <authorList>
            <person name="Capua I."/>
            <person name="De Benedictis P."/>
            <person name="Joannis T."/>
            <person name="Lombin L.H."/>
            <person name="Cattoli G."/>
        </authorList>
    </citation>
    <scope>NUCLEOTIDE SEQUENCE [LARGE SCALE GENOMIC DNA]</scope>
    <source>
        <strain evidence="13 14">A7P-90m</strain>
    </source>
</reference>
<dbReference type="PROSITE" id="PS52016">
    <property type="entry name" value="TONB_DEPENDENT_REC_3"/>
    <property type="match status" value="1"/>
</dbReference>
<comment type="subcellular location">
    <subcellularLocation>
        <location evidence="1 8">Cell outer membrane</location>
        <topology evidence="1 8">Multi-pass membrane protein</topology>
    </subcellularLocation>
</comment>
<dbReference type="InterPro" id="IPR012910">
    <property type="entry name" value="Plug_dom"/>
</dbReference>
<dbReference type="InterPro" id="IPR039426">
    <property type="entry name" value="TonB-dep_rcpt-like"/>
</dbReference>
<dbReference type="Gene3D" id="2.60.40.1120">
    <property type="entry name" value="Carboxypeptidase-like, regulatory domain"/>
    <property type="match status" value="1"/>
</dbReference>
<feature type="domain" description="TonB-dependent receptor-like beta-barrel" evidence="11">
    <location>
        <begin position="457"/>
        <end position="966"/>
    </location>
</feature>
<gene>
    <name evidence="13" type="ORF">SAMN05216323_104013</name>
</gene>
<dbReference type="FunFam" id="2.170.130.10:FF:000008">
    <property type="entry name" value="SusC/RagA family TonB-linked outer membrane protein"/>
    <property type="match status" value="1"/>
</dbReference>
<keyword evidence="10" id="KW-0732">Signal</keyword>
<dbReference type="InterPro" id="IPR023997">
    <property type="entry name" value="TonB-dep_OMP_SusC/RagA_CS"/>
</dbReference>
<dbReference type="RefSeq" id="WP_092438942.1">
    <property type="nucleotide sequence ID" value="NZ_FMYP01000040.1"/>
</dbReference>
<dbReference type="Gene3D" id="2.40.170.20">
    <property type="entry name" value="TonB-dependent receptor, beta-barrel domain"/>
    <property type="match status" value="1"/>
</dbReference>
<proteinExistence type="inferred from homology"/>
<accession>A0A1G6N4M8</accession>
<evidence type="ECO:0000313" key="13">
    <source>
        <dbReference type="EMBL" id="SDC62095.1"/>
    </source>
</evidence>
<dbReference type="STRING" id="1640674.SAMN05216323_104013"/>
<dbReference type="Pfam" id="PF13715">
    <property type="entry name" value="CarbopepD_reg_2"/>
    <property type="match status" value="1"/>
</dbReference>
<evidence type="ECO:0000259" key="11">
    <source>
        <dbReference type="Pfam" id="PF00593"/>
    </source>
</evidence>
<dbReference type="OrthoDB" id="1109428at2"/>
<evidence type="ECO:0000256" key="9">
    <source>
        <dbReference type="RuleBase" id="RU003357"/>
    </source>
</evidence>
<sequence>MKKTLLSVFLILLGGVLYAQDISVKGTVTSASDGTPIPGVTISIKDVPGKGTATDLDGHYSISVGSDQSLVFSFIGMQPQTIAVTGQTVIDVVLASSTQNIEELVVIGYGVQKKSLLTSSIAKISSSEIEKSNPLRVEQALQGKTAGVQVISNSGQPGEGFTVRIRGIGTTGDSNPLYIVDGMPVGGIDFLNPNDVESIEVLKDASATAIYGARGANGVVLMTTKQGKKGKIAVNYDFSYSIQNAWKKVSLLNAPEYAMIMNESYANDNSPIPFSDVPSLLSTVGNGTDWQDEIFYKNAPALSHQFSVSGGNDASTFLSSFAYTTQDGIVAKGKSNYERFSYRINSAHHTGIFSFGNNLVFINKKTRGIDPNAEFSSPLSKAVNMDPLTPVRNADGSWGASSYATQEVVNPVAYLSVLNSEYRENKVVGDVWAQLEPLQGLKVKSAFGIDLANGFTRTFIPVYDLGGNVKATVSQASAGNDRWFTWQNETTISYSKVIAKHSFSAIAGMTANSYRNDNVGGSKTNLLFNDFGHGYINNGTDEESYKSYGGASEHALLSYFARGNYVFNDKYIIEGVFRADGSSNFGSNNRFGFFPALSAGWVLTKESFMESIPSVSFLKLRFGWGQNGNESIGGFKYTSVIGAGSKYTFGTGEVITVGANPVGVSNPDLRWETSEQTNIGIDSRFLNDKVSLGVNLYQKDTKDLLVVAPIPAFVGNGAPTVNGGSVRNRGVELELGYKTMVRDISFDVNLSGGYNKNEVMSIDNSEGKIYGAGVAVGMYNVCMAEVGQPIAYFWGYKTNGIFQNQSQILAHTSTDGTVLQPNAKPGDLIWVDRNDDGKIDDKDRTNIGNPYPTFTAGFSFNAQFKGFDFNMFWYGAFGQDIYSGTRRYDLPMSNWESSVLDRWTGEGTSNSQPRVTIADPNQNYFRVSDFYVHDGSFLRLKNLTLGYTIPETISQRIKISKLRLYVSSTNLLTITKYKGSDPEIGAKGSLDVGIDRNIYPQAHTFIFGLNLSF</sequence>
<keyword evidence="3 8" id="KW-1134">Transmembrane beta strand</keyword>
<feature type="signal peptide" evidence="10">
    <location>
        <begin position="1"/>
        <end position="19"/>
    </location>
</feature>
<evidence type="ECO:0000256" key="1">
    <source>
        <dbReference type="ARBA" id="ARBA00004571"/>
    </source>
</evidence>
<dbReference type="InterPro" id="IPR023996">
    <property type="entry name" value="TonB-dep_OMP_SusC/RagA"/>
</dbReference>
<evidence type="ECO:0000259" key="12">
    <source>
        <dbReference type="Pfam" id="PF07715"/>
    </source>
</evidence>
<feature type="domain" description="TonB-dependent receptor plug" evidence="12">
    <location>
        <begin position="117"/>
        <end position="219"/>
    </location>
</feature>
<dbReference type="NCBIfam" id="TIGR04057">
    <property type="entry name" value="SusC_RagA_signa"/>
    <property type="match status" value="1"/>
</dbReference>
<dbReference type="GO" id="GO:0009279">
    <property type="term" value="C:cell outer membrane"/>
    <property type="evidence" value="ECO:0007669"/>
    <property type="project" value="UniProtKB-SubCell"/>
</dbReference>
<evidence type="ECO:0000256" key="2">
    <source>
        <dbReference type="ARBA" id="ARBA00022448"/>
    </source>
</evidence>